<keyword evidence="1" id="KW-0479">Metal-binding</keyword>
<keyword evidence="4" id="KW-0238">DNA-binding</keyword>
<gene>
    <name evidence="6" type="ordered locus">RPD_3141</name>
</gene>
<dbReference type="InterPro" id="IPR047057">
    <property type="entry name" value="MerR_fam"/>
</dbReference>
<dbReference type="GO" id="GO:0051537">
    <property type="term" value="F:2 iron, 2 sulfur cluster binding"/>
    <property type="evidence" value="ECO:0007669"/>
    <property type="project" value="UniProtKB-KW"/>
</dbReference>
<feature type="domain" description="HTH merR-type" evidence="5">
    <location>
        <begin position="11"/>
        <end position="79"/>
    </location>
</feature>
<dbReference type="SUPFAM" id="SSF46955">
    <property type="entry name" value="Putative DNA-binding domain"/>
    <property type="match status" value="1"/>
</dbReference>
<dbReference type="PANTHER" id="PTHR30204:SF0">
    <property type="entry name" value="REDOX-SENSITIVE TRANSCRIPTIONAL ACTIVATOR SOXR"/>
    <property type="match status" value="1"/>
</dbReference>
<dbReference type="PROSITE" id="PS00552">
    <property type="entry name" value="HTH_MERR_1"/>
    <property type="match status" value="1"/>
</dbReference>
<organism evidence="6 7">
    <name type="scientific">Rhodopseudomonas palustris (strain BisB5)</name>
    <dbReference type="NCBI Taxonomy" id="316057"/>
    <lineage>
        <taxon>Bacteria</taxon>
        <taxon>Pseudomonadati</taxon>
        <taxon>Pseudomonadota</taxon>
        <taxon>Alphaproteobacteria</taxon>
        <taxon>Hyphomicrobiales</taxon>
        <taxon>Nitrobacteraceae</taxon>
        <taxon>Rhodopseudomonas</taxon>
    </lineage>
</organism>
<proteinExistence type="predicted"/>
<evidence type="ECO:0000256" key="2">
    <source>
        <dbReference type="ARBA" id="ARBA00023004"/>
    </source>
</evidence>
<dbReference type="STRING" id="316057.RPD_3141"/>
<dbReference type="InterPro" id="IPR000551">
    <property type="entry name" value="MerR-type_HTH_dom"/>
</dbReference>
<dbReference type="SMART" id="SM00422">
    <property type="entry name" value="HTH_MERR"/>
    <property type="match status" value="1"/>
</dbReference>
<evidence type="ECO:0000313" key="6">
    <source>
        <dbReference type="EMBL" id="ABE40367.1"/>
    </source>
</evidence>
<dbReference type="Gene3D" id="1.10.1660.10">
    <property type="match status" value="1"/>
</dbReference>
<dbReference type="PANTHER" id="PTHR30204">
    <property type="entry name" value="REDOX-CYCLING DRUG-SENSING TRANSCRIPTIONAL ACTIVATOR SOXR"/>
    <property type="match status" value="1"/>
</dbReference>
<dbReference type="GO" id="GO:0006979">
    <property type="term" value="P:response to oxidative stress"/>
    <property type="evidence" value="ECO:0007669"/>
    <property type="project" value="InterPro"/>
</dbReference>
<dbReference type="PROSITE" id="PS50937">
    <property type="entry name" value="HTH_MERR_2"/>
    <property type="match status" value="1"/>
</dbReference>
<keyword evidence="3" id="KW-0411">Iron-sulfur</keyword>
<keyword evidence="1" id="KW-0001">2Fe-2S</keyword>
<dbReference type="GO" id="GO:0003677">
    <property type="term" value="F:DNA binding"/>
    <property type="evidence" value="ECO:0007669"/>
    <property type="project" value="UniProtKB-KW"/>
</dbReference>
<dbReference type="KEGG" id="rpd:RPD_3141"/>
<dbReference type="GO" id="GO:0003700">
    <property type="term" value="F:DNA-binding transcription factor activity"/>
    <property type="evidence" value="ECO:0007669"/>
    <property type="project" value="InterPro"/>
</dbReference>
<dbReference type="Pfam" id="PF13411">
    <property type="entry name" value="MerR_1"/>
    <property type="match status" value="1"/>
</dbReference>
<dbReference type="eggNOG" id="COG0789">
    <property type="taxonomic scope" value="Bacteria"/>
</dbReference>
<evidence type="ECO:0000259" key="5">
    <source>
        <dbReference type="PROSITE" id="PS50937"/>
    </source>
</evidence>
<dbReference type="Proteomes" id="UP000001818">
    <property type="component" value="Chromosome"/>
</dbReference>
<evidence type="ECO:0000256" key="3">
    <source>
        <dbReference type="ARBA" id="ARBA00023014"/>
    </source>
</evidence>
<dbReference type="InterPro" id="IPR010211">
    <property type="entry name" value="Redox-sen_tscrpt-act_SoxR"/>
</dbReference>
<accession>Q134X2</accession>
<evidence type="ECO:0000256" key="4">
    <source>
        <dbReference type="ARBA" id="ARBA00023125"/>
    </source>
</evidence>
<evidence type="ECO:0000313" key="7">
    <source>
        <dbReference type="Proteomes" id="UP000001818"/>
    </source>
</evidence>
<dbReference type="EMBL" id="CP000283">
    <property type="protein sequence ID" value="ABE40367.1"/>
    <property type="molecule type" value="Genomic_DNA"/>
</dbReference>
<reference evidence="6 7" key="1">
    <citation type="submission" date="2006-03" db="EMBL/GenBank/DDBJ databases">
        <title>Complete sequence of Rhodopseudomonas palustris BisB5.</title>
        <authorList>
            <consortium name="US DOE Joint Genome Institute"/>
            <person name="Copeland A."/>
            <person name="Lucas S."/>
            <person name="Lapidus A."/>
            <person name="Barry K."/>
            <person name="Detter J.C."/>
            <person name="Glavina del Rio T."/>
            <person name="Hammon N."/>
            <person name="Israni S."/>
            <person name="Dalin E."/>
            <person name="Tice H."/>
            <person name="Pitluck S."/>
            <person name="Chain P."/>
            <person name="Malfatti S."/>
            <person name="Shin M."/>
            <person name="Vergez L."/>
            <person name="Schmutz J."/>
            <person name="Larimer F."/>
            <person name="Land M."/>
            <person name="Hauser L."/>
            <person name="Pelletier D.A."/>
            <person name="Kyrpides N."/>
            <person name="Lykidis A."/>
            <person name="Oda Y."/>
            <person name="Harwood C.S."/>
            <person name="Richardson P."/>
        </authorList>
    </citation>
    <scope>NUCLEOTIDE SEQUENCE [LARGE SCALE GENOMIC DNA]</scope>
    <source>
        <strain evidence="6 7">BisB5</strain>
    </source>
</reference>
<name>Q134X2_RHOPS</name>
<dbReference type="NCBIfam" id="TIGR01950">
    <property type="entry name" value="SoxR"/>
    <property type="match status" value="1"/>
</dbReference>
<dbReference type="CDD" id="cd01110">
    <property type="entry name" value="HTH_SoxR"/>
    <property type="match status" value="1"/>
</dbReference>
<keyword evidence="2" id="KW-0408">Iron</keyword>
<dbReference type="InterPro" id="IPR009061">
    <property type="entry name" value="DNA-bd_dom_put_sf"/>
</dbReference>
<dbReference type="PRINTS" id="PR00040">
    <property type="entry name" value="HTHMERR"/>
</dbReference>
<dbReference type="AlphaFoldDB" id="Q134X2"/>
<sequence length="159" mass="17498">MSPPMLDVKRPLTVGEVARRSGVAVSTIHFYEGKGLIAGWRNAGNQRRYTRDTLRRVAIVKVAQRAGISLSEIATALKDIPLDRVVTAQDWKLLSSKWREMLNERIVRLTQLRDQMDSCIGCGCLSMTDCPLRNPADQLEATGTGAVLLELEVGTSSST</sequence>
<evidence type="ECO:0000256" key="1">
    <source>
        <dbReference type="ARBA" id="ARBA00022714"/>
    </source>
</evidence>
<dbReference type="HOGENOM" id="CLU_060077_5_1_5"/>
<protein>
    <submittedName>
        <fullName evidence="6">Redox-sensitive transcriptional activator SoxR</fullName>
    </submittedName>
</protein>